<dbReference type="Pfam" id="PF00388">
    <property type="entry name" value="PI-PLC-X"/>
    <property type="match status" value="1"/>
</dbReference>
<keyword evidence="1" id="KW-0807">Transducer</keyword>
<dbReference type="CDD" id="cd08598">
    <property type="entry name" value="PI-PLC1c_yeast"/>
    <property type="match status" value="1"/>
</dbReference>
<feature type="region of interest" description="Disordered" evidence="3">
    <location>
        <begin position="234"/>
        <end position="308"/>
    </location>
</feature>
<organism evidence="6 7">
    <name type="scientific">Aulographum hederae CBS 113979</name>
    <dbReference type="NCBI Taxonomy" id="1176131"/>
    <lineage>
        <taxon>Eukaryota</taxon>
        <taxon>Fungi</taxon>
        <taxon>Dikarya</taxon>
        <taxon>Ascomycota</taxon>
        <taxon>Pezizomycotina</taxon>
        <taxon>Dothideomycetes</taxon>
        <taxon>Pleosporomycetidae</taxon>
        <taxon>Aulographales</taxon>
        <taxon>Aulographaceae</taxon>
    </lineage>
</organism>
<dbReference type="PROSITE" id="PS50007">
    <property type="entry name" value="PIPLC_X_DOMAIN"/>
    <property type="match status" value="1"/>
</dbReference>
<dbReference type="Gene3D" id="2.60.40.150">
    <property type="entry name" value="C2 domain"/>
    <property type="match status" value="1"/>
</dbReference>
<dbReference type="PANTHER" id="PTHR10336:SF82">
    <property type="entry name" value="PHOSPHOINOSITIDE PHOSPHOLIPASE C"/>
    <property type="match status" value="1"/>
</dbReference>
<feature type="compositionally biased region" description="Basic and acidic residues" evidence="3">
    <location>
        <begin position="275"/>
        <end position="284"/>
    </location>
</feature>
<dbReference type="PROSITE" id="PS50004">
    <property type="entry name" value="C2"/>
    <property type="match status" value="1"/>
</dbReference>
<feature type="region of interest" description="Disordered" evidence="3">
    <location>
        <begin position="14"/>
        <end position="37"/>
    </location>
</feature>
<dbReference type="EC" id="3.1.4.11" evidence="2"/>
<evidence type="ECO:0000259" key="5">
    <source>
        <dbReference type="PROSITE" id="PS50008"/>
    </source>
</evidence>
<feature type="compositionally biased region" description="Low complexity" evidence="3">
    <location>
        <begin position="440"/>
        <end position="458"/>
    </location>
</feature>
<dbReference type="Pfam" id="PF00168">
    <property type="entry name" value="C2"/>
    <property type="match status" value="1"/>
</dbReference>
<dbReference type="SMART" id="SM00239">
    <property type="entry name" value="C2"/>
    <property type="match status" value="1"/>
</dbReference>
<evidence type="ECO:0000259" key="4">
    <source>
        <dbReference type="PROSITE" id="PS50004"/>
    </source>
</evidence>
<keyword evidence="2" id="KW-0443">Lipid metabolism</keyword>
<evidence type="ECO:0000256" key="3">
    <source>
        <dbReference type="SAM" id="MobiDB-lite"/>
    </source>
</evidence>
<dbReference type="OrthoDB" id="269822at2759"/>
<feature type="compositionally biased region" description="Acidic residues" evidence="3">
    <location>
        <begin position="234"/>
        <end position="243"/>
    </location>
</feature>
<dbReference type="AlphaFoldDB" id="A0A6G1H9Y8"/>
<evidence type="ECO:0000313" key="7">
    <source>
        <dbReference type="Proteomes" id="UP000800041"/>
    </source>
</evidence>
<dbReference type="Pfam" id="PF00387">
    <property type="entry name" value="PI-PLC-Y"/>
    <property type="match status" value="1"/>
</dbReference>
<evidence type="ECO:0000256" key="1">
    <source>
        <dbReference type="ARBA" id="ARBA00023224"/>
    </source>
</evidence>
<dbReference type="InterPro" id="IPR035892">
    <property type="entry name" value="C2_domain_sf"/>
</dbReference>
<feature type="region of interest" description="Disordered" evidence="3">
    <location>
        <begin position="410"/>
        <end position="458"/>
    </location>
</feature>
<dbReference type="InterPro" id="IPR000008">
    <property type="entry name" value="C2_dom"/>
</dbReference>
<dbReference type="InterPro" id="IPR001192">
    <property type="entry name" value="PI-PLC_fam"/>
</dbReference>
<keyword evidence="2" id="KW-0378">Hydrolase</keyword>
<dbReference type="InterPro" id="IPR000909">
    <property type="entry name" value="PLipase_C_PInositol-sp_X_dom"/>
</dbReference>
<dbReference type="PRINTS" id="PR00390">
    <property type="entry name" value="PHPHLIPASEC"/>
</dbReference>
<dbReference type="Proteomes" id="UP000800041">
    <property type="component" value="Unassembled WGS sequence"/>
</dbReference>
<feature type="domain" description="PI-PLC Y-box" evidence="5">
    <location>
        <begin position="464"/>
        <end position="576"/>
    </location>
</feature>
<dbReference type="Gene3D" id="3.20.20.190">
    <property type="entry name" value="Phosphatidylinositol (PI) phosphodiesterase"/>
    <property type="match status" value="1"/>
</dbReference>
<proteinExistence type="predicted"/>
<dbReference type="SUPFAM" id="SSF51695">
    <property type="entry name" value="PLC-like phosphodiesterases"/>
    <property type="match status" value="1"/>
</dbReference>
<dbReference type="CDD" id="cd00275">
    <property type="entry name" value="C2_PLC_like"/>
    <property type="match status" value="1"/>
</dbReference>
<dbReference type="InterPro" id="IPR017946">
    <property type="entry name" value="PLC-like_Pdiesterase_TIM-brl"/>
</dbReference>
<feature type="domain" description="C2" evidence="4">
    <location>
        <begin position="573"/>
        <end position="726"/>
    </location>
</feature>
<evidence type="ECO:0000256" key="2">
    <source>
        <dbReference type="RuleBase" id="RU361133"/>
    </source>
</evidence>
<protein>
    <recommendedName>
        <fullName evidence="2">Phosphoinositide phospholipase C</fullName>
        <ecNumber evidence="2">3.1.4.11</ecNumber>
    </recommendedName>
</protein>
<reference evidence="6" key="1">
    <citation type="journal article" date="2020" name="Stud. Mycol.">
        <title>101 Dothideomycetes genomes: a test case for predicting lifestyles and emergence of pathogens.</title>
        <authorList>
            <person name="Haridas S."/>
            <person name="Albert R."/>
            <person name="Binder M."/>
            <person name="Bloem J."/>
            <person name="Labutti K."/>
            <person name="Salamov A."/>
            <person name="Andreopoulos B."/>
            <person name="Baker S."/>
            <person name="Barry K."/>
            <person name="Bills G."/>
            <person name="Bluhm B."/>
            <person name="Cannon C."/>
            <person name="Castanera R."/>
            <person name="Culley D."/>
            <person name="Daum C."/>
            <person name="Ezra D."/>
            <person name="Gonzalez J."/>
            <person name="Henrissat B."/>
            <person name="Kuo A."/>
            <person name="Liang C."/>
            <person name="Lipzen A."/>
            <person name="Lutzoni F."/>
            <person name="Magnuson J."/>
            <person name="Mondo S."/>
            <person name="Nolan M."/>
            <person name="Ohm R."/>
            <person name="Pangilinan J."/>
            <person name="Park H.-J."/>
            <person name="Ramirez L."/>
            <person name="Alfaro M."/>
            <person name="Sun H."/>
            <person name="Tritt A."/>
            <person name="Yoshinaga Y."/>
            <person name="Zwiers L.-H."/>
            <person name="Turgeon B."/>
            <person name="Goodwin S."/>
            <person name="Spatafora J."/>
            <person name="Crous P."/>
            <person name="Grigoriev I."/>
        </authorList>
    </citation>
    <scope>NUCLEOTIDE SEQUENCE</scope>
    <source>
        <strain evidence="6">CBS 113979</strain>
    </source>
</reference>
<dbReference type="EMBL" id="ML977144">
    <property type="protein sequence ID" value="KAF1989829.1"/>
    <property type="molecule type" value="Genomic_DNA"/>
</dbReference>
<feature type="compositionally biased region" description="Polar residues" evidence="3">
    <location>
        <begin position="14"/>
        <end position="29"/>
    </location>
</feature>
<dbReference type="InterPro" id="IPR001711">
    <property type="entry name" value="PLipase_C_Pinositol-sp_Y"/>
</dbReference>
<accession>A0A6G1H9Y8</accession>
<dbReference type="SUPFAM" id="SSF49562">
    <property type="entry name" value="C2 domain (Calcium/lipid-binding domain, CaLB)"/>
    <property type="match status" value="1"/>
</dbReference>
<dbReference type="GO" id="GO:0016042">
    <property type="term" value="P:lipid catabolic process"/>
    <property type="evidence" value="ECO:0007669"/>
    <property type="project" value="UniProtKB-KW"/>
</dbReference>
<dbReference type="GO" id="GO:0004435">
    <property type="term" value="F:phosphatidylinositol-4,5-bisphosphate phospholipase C activity"/>
    <property type="evidence" value="ECO:0007669"/>
    <property type="project" value="UniProtKB-EC"/>
</dbReference>
<evidence type="ECO:0000313" key="6">
    <source>
        <dbReference type="EMBL" id="KAF1989829.1"/>
    </source>
</evidence>
<feature type="compositionally biased region" description="Polar residues" evidence="3">
    <location>
        <begin position="424"/>
        <end position="433"/>
    </location>
</feature>
<dbReference type="GO" id="GO:0048015">
    <property type="term" value="P:phosphatidylinositol-mediated signaling"/>
    <property type="evidence" value="ECO:0007669"/>
    <property type="project" value="TreeGrafter"/>
</dbReference>
<dbReference type="SMART" id="SM00148">
    <property type="entry name" value="PLCXc"/>
    <property type="match status" value="1"/>
</dbReference>
<gene>
    <name evidence="6" type="ORF">K402DRAFT_418535</name>
</gene>
<dbReference type="GO" id="GO:0051209">
    <property type="term" value="P:release of sequestered calcium ion into cytosol"/>
    <property type="evidence" value="ECO:0007669"/>
    <property type="project" value="TreeGrafter"/>
</dbReference>
<name>A0A6G1H9Y8_9PEZI</name>
<dbReference type="PROSITE" id="PS50008">
    <property type="entry name" value="PIPLC_Y_DOMAIN"/>
    <property type="match status" value="1"/>
</dbReference>
<keyword evidence="7" id="KW-1185">Reference proteome</keyword>
<dbReference type="SMART" id="SM00149">
    <property type="entry name" value="PLCYc"/>
    <property type="match status" value="1"/>
</dbReference>
<dbReference type="PANTHER" id="PTHR10336">
    <property type="entry name" value="PHOSPHOINOSITIDE-SPECIFIC PHOSPHOLIPASE C FAMILY PROTEIN"/>
    <property type="match status" value="1"/>
</dbReference>
<comment type="catalytic activity">
    <reaction evidence="2">
        <text>a 1,2-diacyl-sn-glycero-3-phospho-(1D-myo-inositol-4,5-bisphosphate) + H2O = 1D-myo-inositol 1,4,5-trisphosphate + a 1,2-diacyl-sn-glycerol + H(+)</text>
        <dbReference type="Rhea" id="RHEA:33179"/>
        <dbReference type="ChEBI" id="CHEBI:15377"/>
        <dbReference type="ChEBI" id="CHEBI:15378"/>
        <dbReference type="ChEBI" id="CHEBI:17815"/>
        <dbReference type="ChEBI" id="CHEBI:58456"/>
        <dbReference type="ChEBI" id="CHEBI:203600"/>
        <dbReference type="EC" id="3.1.4.11"/>
    </reaction>
</comment>
<keyword evidence="2" id="KW-0442">Lipid degradation</keyword>
<sequence length="745" mass="82851">MSLCRDDVVVGAAAQSNSATELPNPTPRSSLRRRAPLHKRLRRRLEALQTLKDVLSGLKRLSNFLDPFPPAKMSAEAAIHHGSVAKQQAGGGSSMYQTSSGLVVSKFEPAVMEYLKKMHSDLSARYDLTKEKDLQVVYLSELGYRAQDLSPGPRKPLDFPALLNLMSSEKASVLLSPQEMEPMDMNLPLSNYFISSSHNTYLTGNQLSSDSSADAYKNVLLRGCRCVEIDVWDGEDPSSSDEEEHAKKSQPKPPSDSGSKMSYKDKIAKKLRRHSSQDKSKQLENLHITVPADEEEDSKNARPTRWTSNPLRAEPRVLHGFTATKEIPFRDVCKTIGKYAFKTSHFPVIVSLEVHTSHEQQEIMVEIMKEYWNDVLVGIPAETEGKELALPLLKDLMGKILIKVKYSPPKAEPGTPAARDLAKKNSQGEIMSSDTEDDTATINTTTTASSSPSKPKPAKIIPSLSHLGIYTRSYHFSSLTQPESTIPTHIFSLSESALLEVHAKTPSPLFQHNKSFLMRVYPKGLRVRSSNLDPAVFWRRGVQIVALNWQKWDAGMMLNEAMFAGYAGVCPKPVGYRGVSKAMSQGEACRYGTLSLRIEVLAGQNLPLPLEDEVKKEKDLDPYVKCELHVERPEEREVGEKVPGGGKESEGEYKRRIKVAVKGGVHPDFGRQVIQFDSVGCVVEDLSFVRFKVMHNDSFGRDDLAGWACIRLDRLCTGYRFLHLFDANGVQSKGAILLKVSKKIT</sequence>